<evidence type="ECO:0000313" key="2">
    <source>
        <dbReference type="EMBL" id="RON69869.1"/>
    </source>
</evidence>
<dbReference type="Pfam" id="PF00501">
    <property type="entry name" value="AMP-binding"/>
    <property type="match status" value="1"/>
</dbReference>
<dbReference type="EMBL" id="MOBU01000006">
    <property type="protein sequence ID" value="RON69869.1"/>
    <property type="molecule type" value="Genomic_DNA"/>
</dbReference>
<protein>
    <submittedName>
        <fullName evidence="2">AMP-dependent synthetase</fullName>
    </submittedName>
</protein>
<dbReference type="SUPFAM" id="SSF56801">
    <property type="entry name" value="Acetyl-CoA synthetase-like"/>
    <property type="match status" value="1"/>
</dbReference>
<proteinExistence type="predicted"/>
<evidence type="ECO:0000313" key="3">
    <source>
        <dbReference type="Proteomes" id="UP000285757"/>
    </source>
</evidence>
<dbReference type="PANTHER" id="PTHR43845:SF1">
    <property type="entry name" value="BLR5969 PROTEIN"/>
    <property type="match status" value="1"/>
</dbReference>
<dbReference type="InterPro" id="IPR042099">
    <property type="entry name" value="ANL_N_sf"/>
</dbReference>
<sequence length="429" mass="48136">MNTLSRLNALLEFARQHSDFYRKHFHNVARVVTQPSELPLIDAQDYWHASEDLDHWPVLTAPIQSALIFKTGGTTSAGKLSVVSHEEWQTLVSDYGGHLTEQLNPGDRIANLFFVGDLYASFIFIHDALAHVQTDITRFPFTGNVDSRVLADSIENYRINVLVGIPAQMLTFAGWLEGQSRTLDGITTLLYGGESLFAGQLQVLRRVFPNARVASIGYGSVEAGIIGVCDRDCALGEHRTLERHNLLEIIDEQTGEVIDECHRTGRLVTTNFTRRLMPLIRYPVGDLGCWREPAGTPMRKFALMGRSMNSQCVRVSLLSLQIDDIGTIVQRVTASEDWQMLIDHAQNQDILILKWVNDTLIADTAQATARLRVALLERYPLIESLIAGRQLDLQVVCCRAEALSRHPRSGKRRRVLDLRIYDSPAAELP</sequence>
<feature type="domain" description="AMP-dependent synthetase/ligase" evidence="1">
    <location>
        <begin position="46"/>
        <end position="268"/>
    </location>
</feature>
<accession>A0A423LNG4</accession>
<dbReference type="AlphaFoldDB" id="A0A423LNG4"/>
<dbReference type="Proteomes" id="UP000285757">
    <property type="component" value="Unassembled WGS sequence"/>
</dbReference>
<dbReference type="RefSeq" id="WP_123532149.1">
    <property type="nucleotide sequence ID" value="NZ_MOBU01000006.1"/>
</dbReference>
<gene>
    <name evidence="2" type="ORF">BK671_08880</name>
</gene>
<name>A0A423LNG4_PSEFL</name>
<dbReference type="Gene3D" id="3.40.50.12780">
    <property type="entry name" value="N-terminal domain of ligase-like"/>
    <property type="match status" value="1"/>
</dbReference>
<dbReference type="InterPro" id="IPR000873">
    <property type="entry name" value="AMP-dep_synth/lig_dom"/>
</dbReference>
<organism evidence="2 3">
    <name type="scientific">Pseudomonas fluorescens</name>
    <dbReference type="NCBI Taxonomy" id="294"/>
    <lineage>
        <taxon>Bacteria</taxon>
        <taxon>Pseudomonadati</taxon>
        <taxon>Pseudomonadota</taxon>
        <taxon>Gammaproteobacteria</taxon>
        <taxon>Pseudomonadales</taxon>
        <taxon>Pseudomonadaceae</taxon>
        <taxon>Pseudomonas</taxon>
    </lineage>
</organism>
<evidence type="ECO:0000259" key="1">
    <source>
        <dbReference type="Pfam" id="PF00501"/>
    </source>
</evidence>
<comment type="caution">
    <text evidence="2">The sequence shown here is derived from an EMBL/GenBank/DDBJ whole genome shotgun (WGS) entry which is preliminary data.</text>
</comment>
<reference evidence="2 3" key="1">
    <citation type="submission" date="2016-10" db="EMBL/GenBank/DDBJ databases">
        <title>Comparative genome analysis of multiple Pseudomonas spp. focuses on biocontrol and plant growth promoting traits.</title>
        <authorList>
            <person name="Tao X.-Y."/>
            <person name="Taylor C.G."/>
        </authorList>
    </citation>
    <scope>NUCLEOTIDE SEQUENCE [LARGE SCALE GENOMIC DNA]</scope>
    <source>
        <strain evidence="2 3">24D3</strain>
    </source>
</reference>
<dbReference type="PANTHER" id="PTHR43845">
    <property type="entry name" value="BLR5969 PROTEIN"/>
    <property type="match status" value="1"/>
</dbReference>